<evidence type="ECO:0000259" key="2">
    <source>
        <dbReference type="Pfam" id="PF01408"/>
    </source>
</evidence>
<dbReference type="GO" id="GO:0000166">
    <property type="term" value="F:nucleotide binding"/>
    <property type="evidence" value="ECO:0007669"/>
    <property type="project" value="InterPro"/>
</dbReference>
<dbReference type="InterPro" id="IPR055170">
    <property type="entry name" value="GFO_IDH_MocA-like_dom"/>
</dbReference>
<dbReference type="InterPro" id="IPR036291">
    <property type="entry name" value="NAD(P)-bd_dom_sf"/>
</dbReference>
<keyword evidence="5" id="KW-1185">Reference proteome</keyword>
<dbReference type="PANTHER" id="PTHR43818">
    <property type="entry name" value="BCDNA.GH03377"/>
    <property type="match status" value="1"/>
</dbReference>
<feature type="domain" description="Gfo/Idh/MocA-like oxidoreductase N-terminal" evidence="2">
    <location>
        <begin position="3"/>
        <end position="116"/>
    </location>
</feature>
<name>A0A2G8B4S0_9MYCO</name>
<dbReference type="EMBL" id="AP024237">
    <property type="protein sequence ID" value="BCO34286.1"/>
    <property type="molecule type" value="Genomic_DNA"/>
</dbReference>
<dbReference type="RefSeq" id="WP_048889814.1">
    <property type="nucleotide sequence ID" value="NZ_AP024237.1"/>
</dbReference>
<evidence type="ECO:0000313" key="5">
    <source>
        <dbReference type="Proteomes" id="UP000595446"/>
    </source>
</evidence>
<gene>
    <name evidence="4" type="ORF">MHEC_07190</name>
</gene>
<dbReference type="Proteomes" id="UP000595446">
    <property type="component" value="Chromosome"/>
</dbReference>
<dbReference type="Gene3D" id="3.40.50.720">
    <property type="entry name" value="NAD(P)-binding Rossmann-like Domain"/>
    <property type="match status" value="1"/>
</dbReference>
<protein>
    <submittedName>
        <fullName evidence="4">Oxidoreductase</fullName>
    </submittedName>
</protein>
<dbReference type="Pfam" id="PF01408">
    <property type="entry name" value="GFO_IDH_MocA"/>
    <property type="match status" value="1"/>
</dbReference>
<dbReference type="Pfam" id="PF22725">
    <property type="entry name" value="GFO_IDH_MocA_C3"/>
    <property type="match status" value="1"/>
</dbReference>
<reference evidence="4 5" key="1">
    <citation type="submission" date="2020-12" db="EMBL/GenBank/DDBJ databases">
        <title>Complete genome sequence of Mycobacterium heckeshornense JCM 15655T, closely related to a pathogenic non-tuberculous mycobacterial species Mycobacterium xenopi.</title>
        <authorList>
            <person name="Yoshida M."/>
            <person name="Fukano H."/>
            <person name="Asakura T."/>
            <person name="Suzuki M."/>
            <person name="Hoshino Y."/>
        </authorList>
    </citation>
    <scope>NUCLEOTIDE SEQUENCE [LARGE SCALE GENOMIC DNA]</scope>
    <source>
        <strain evidence="4 5">JCM 15655</strain>
    </source>
</reference>
<dbReference type="Gene3D" id="3.30.360.10">
    <property type="entry name" value="Dihydrodipicolinate Reductase, domain 2"/>
    <property type="match status" value="1"/>
</dbReference>
<dbReference type="AlphaFoldDB" id="A0A2G8B4S0"/>
<dbReference type="SUPFAM" id="SSF51735">
    <property type="entry name" value="NAD(P)-binding Rossmann-fold domains"/>
    <property type="match status" value="1"/>
</dbReference>
<dbReference type="InterPro" id="IPR050463">
    <property type="entry name" value="Gfo/Idh/MocA_oxidrdct_glycsds"/>
</dbReference>
<proteinExistence type="predicted"/>
<accession>A0A2G8B4S0</accession>
<dbReference type="GO" id="GO:0016491">
    <property type="term" value="F:oxidoreductase activity"/>
    <property type="evidence" value="ECO:0007669"/>
    <property type="project" value="UniProtKB-KW"/>
</dbReference>
<evidence type="ECO:0000313" key="4">
    <source>
        <dbReference type="EMBL" id="BCO34286.1"/>
    </source>
</evidence>
<dbReference type="InterPro" id="IPR000683">
    <property type="entry name" value="Gfo/Idh/MocA-like_OxRdtase_N"/>
</dbReference>
<dbReference type="OrthoDB" id="256869at2"/>
<feature type="domain" description="GFO/IDH/MocA-like oxidoreductase" evidence="3">
    <location>
        <begin position="131"/>
        <end position="263"/>
    </location>
</feature>
<dbReference type="STRING" id="110505.ACT16_02265"/>
<evidence type="ECO:0000256" key="1">
    <source>
        <dbReference type="ARBA" id="ARBA00023002"/>
    </source>
</evidence>
<dbReference type="PANTHER" id="PTHR43818:SF11">
    <property type="entry name" value="BCDNA.GH03377"/>
    <property type="match status" value="1"/>
</dbReference>
<keyword evidence="1" id="KW-0560">Oxidoreductase</keyword>
<evidence type="ECO:0000259" key="3">
    <source>
        <dbReference type="Pfam" id="PF22725"/>
    </source>
</evidence>
<organism evidence="4 5">
    <name type="scientific">Mycobacterium heckeshornense</name>
    <dbReference type="NCBI Taxonomy" id="110505"/>
    <lineage>
        <taxon>Bacteria</taxon>
        <taxon>Bacillati</taxon>
        <taxon>Actinomycetota</taxon>
        <taxon>Actinomycetes</taxon>
        <taxon>Mycobacteriales</taxon>
        <taxon>Mycobacteriaceae</taxon>
        <taxon>Mycobacterium</taxon>
    </lineage>
</organism>
<sequence length="362" mass="38963">MTLRVGVIGVGWGSHVQVPGFRAAQGFDPVALCARTPERLQRVADKLGITDISTDWESFVARDDLDVISVATPTVLHHDMTRAALDAGKAVLCEKPLAGDLDAARDMVRAARKSGRPTACCFENRWNPDWLAIAELVRSGFLGKQYVARVSRSASYWHPSRTPQARWMYDRNQGGGYLAGMLVHDLDFLCSVLGRPDAVCAEVRSSEPVRRLPDGEILNVTADDTAALLMRMESGAIAIMSVSVMGAHADHYRLELFGADGTIIGDGDLRSTAYTIGAATDDGLRPLPVGDRAPAHPENLPKGLAGHASRAMALMLEDWLPAFEGKPCRAATFDDGLLSLAIIDAAHRSSEGGGWERVHATA</sequence>